<feature type="domain" description="Heterokaryon incompatibility" evidence="1">
    <location>
        <begin position="203"/>
        <end position="371"/>
    </location>
</feature>
<dbReference type="Proteomes" id="UP000664132">
    <property type="component" value="Unassembled WGS sequence"/>
</dbReference>
<comment type="caution">
    <text evidence="2">The sequence shown here is derived from an EMBL/GenBank/DDBJ whole genome shotgun (WGS) entry which is preliminary data.</text>
</comment>
<sequence length="682" mass="76171">MDDSASFQQPLPQSQLLSTSLDPERAFCVVCSDIWKTGSNNTGSAQAAEADVCAAAERGCPTCSLISKATTVFYSHYIHDESESGCTLKVDAITILQDKGHLSLRLFFQKLDGVWGEVFLDLFSPRTTTQFPVFKAPNCIASKLEISDVIAKVRAWIQNCEVKHVHCGVPQCPRLPSRVIDIGVLDSYEDIKLVLNAGRSAQYLALSYCWGAGTTMIQTTSSSLETWYKGIPWQRLPRTFQDAVVITRELGLQYLWIDALCIIQDDTHDWEFQSAEMADIYSNSYITVAATSAPDIHHGLFANKWTRSSGDNNFKIPVDAHLVATSAKNLEDKVFVRPRLHLAHNRFCNMENAMDHIEDAPLLTRAWAFQERLLPSRTLHFHAEELVWECKSAVQCECQSLDRNFSFEETGMQGWLKNFVTGSLHDNNSAEELGHVWLDLVSEFGALRLTNESDRLPALSGLASKFSDKCLGNYVAGIWEHDVARGLLFATSASEELQPLHQSQSSLPSWSWASAYLHGLQISYGYILKRGFIQDPSFYILGMDLERSSSNPFSWVEHGVLQIQGHCASARIFTGASSLLDQPDVKFVMRLDGTPRSIPLDYFRSDGNIDSLTDTLLYCLLIGEQDTSWSVDLGHDSTICEYVLVLRKASEELKTYRRVGLLSIMDPSCSLRNEPVLTGSLA</sequence>
<dbReference type="Pfam" id="PF06985">
    <property type="entry name" value="HET"/>
    <property type="match status" value="1"/>
</dbReference>
<evidence type="ECO:0000259" key="1">
    <source>
        <dbReference type="Pfam" id="PF06985"/>
    </source>
</evidence>
<keyword evidence="3" id="KW-1185">Reference proteome</keyword>
<protein>
    <recommendedName>
        <fullName evidence="1">Heterokaryon incompatibility domain-containing protein</fullName>
    </recommendedName>
</protein>
<dbReference type="InterPro" id="IPR010730">
    <property type="entry name" value="HET"/>
</dbReference>
<organism evidence="2 3">
    <name type="scientific">Cadophora malorum</name>
    <dbReference type="NCBI Taxonomy" id="108018"/>
    <lineage>
        <taxon>Eukaryota</taxon>
        <taxon>Fungi</taxon>
        <taxon>Dikarya</taxon>
        <taxon>Ascomycota</taxon>
        <taxon>Pezizomycotina</taxon>
        <taxon>Leotiomycetes</taxon>
        <taxon>Helotiales</taxon>
        <taxon>Ploettnerulaceae</taxon>
        <taxon>Cadophora</taxon>
    </lineage>
</organism>
<proteinExistence type="predicted"/>
<accession>A0A8H7T1E7</accession>
<reference evidence="2" key="1">
    <citation type="submission" date="2021-02" db="EMBL/GenBank/DDBJ databases">
        <title>Genome sequence Cadophora malorum strain M34.</title>
        <authorList>
            <person name="Stefanovic E."/>
            <person name="Vu D."/>
            <person name="Scully C."/>
            <person name="Dijksterhuis J."/>
            <person name="Roader J."/>
            <person name="Houbraken J."/>
        </authorList>
    </citation>
    <scope>NUCLEOTIDE SEQUENCE</scope>
    <source>
        <strain evidence="2">M34</strain>
    </source>
</reference>
<dbReference type="AlphaFoldDB" id="A0A8H7T1E7"/>
<dbReference type="OrthoDB" id="3486565at2759"/>
<gene>
    <name evidence="2" type="ORF">IFR04_015603</name>
</gene>
<dbReference type="PANTHER" id="PTHR33112">
    <property type="entry name" value="DOMAIN PROTEIN, PUTATIVE-RELATED"/>
    <property type="match status" value="1"/>
</dbReference>
<dbReference type="EMBL" id="JAFJYH010000499">
    <property type="protein sequence ID" value="KAG4411256.1"/>
    <property type="molecule type" value="Genomic_DNA"/>
</dbReference>
<evidence type="ECO:0000313" key="2">
    <source>
        <dbReference type="EMBL" id="KAG4411256.1"/>
    </source>
</evidence>
<evidence type="ECO:0000313" key="3">
    <source>
        <dbReference type="Proteomes" id="UP000664132"/>
    </source>
</evidence>
<dbReference type="PANTHER" id="PTHR33112:SF16">
    <property type="entry name" value="HETEROKARYON INCOMPATIBILITY DOMAIN-CONTAINING PROTEIN"/>
    <property type="match status" value="1"/>
</dbReference>
<name>A0A8H7T1E7_9HELO</name>